<reference evidence="1 2" key="1">
    <citation type="submission" date="2019-11" db="EMBL/GenBank/DDBJ databases">
        <title>Draft Genome Sequences of Six Type Strains of the Genus Massilia.</title>
        <authorList>
            <person name="Miess H."/>
            <person name="Frediansyah A."/>
            <person name="Goeker M."/>
            <person name="Gross H."/>
        </authorList>
    </citation>
    <scope>NUCLEOTIDE SEQUENCE [LARGE SCALE GENOMIC DNA]</scope>
    <source>
        <strain evidence="1 2">DSM 17513</strain>
    </source>
</reference>
<dbReference type="Proteomes" id="UP000431684">
    <property type="component" value="Unassembled WGS sequence"/>
</dbReference>
<comment type="caution">
    <text evidence="1">The sequence shown here is derived from an EMBL/GenBank/DDBJ whole genome shotgun (WGS) entry which is preliminary data.</text>
</comment>
<dbReference type="OrthoDB" id="8999727at2"/>
<dbReference type="EMBL" id="WNWM01000002">
    <property type="protein sequence ID" value="MUI11639.1"/>
    <property type="molecule type" value="Genomic_DNA"/>
</dbReference>
<evidence type="ECO:0000313" key="2">
    <source>
        <dbReference type="Proteomes" id="UP000431684"/>
    </source>
</evidence>
<protein>
    <submittedName>
        <fullName evidence="1">Uncharacterized protein</fullName>
    </submittedName>
</protein>
<name>A0A6I3X453_9BURK</name>
<sequence>MTLVALLERIRRPYIDQLSHAATGPGFHVEPVVRRPDGSPAGDGLLDTPCRCDLVRKALGGVQSVDAAECVGIEPLRVELGGVPVAVSAFSWDWLNLHIAGIPDAEVNTLMRAWFLRWFDADDAYPRNAEGLRGVVHFLGDPARAGDGLRFRIDLGSAPASAVAELIEDLLRHGATGLALG</sequence>
<keyword evidence="2" id="KW-1185">Reference proteome</keyword>
<evidence type="ECO:0000313" key="1">
    <source>
        <dbReference type="EMBL" id="MUI11639.1"/>
    </source>
</evidence>
<dbReference type="AlphaFoldDB" id="A0A6I3X453"/>
<proteinExistence type="predicted"/>
<accession>A0A6I3X453</accession>
<organism evidence="1 2">
    <name type="scientific">Pseudoduganella dura</name>
    <dbReference type="NCBI Taxonomy" id="321982"/>
    <lineage>
        <taxon>Bacteria</taxon>
        <taxon>Pseudomonadati</taxon>
        <taxon>Pseudomonadota</taxon>
        <taxon>Betaproteobacteria</taxon>
        <taxon>Burkholderiales</taxon>
        <taxon>Oxalobacteraceae</taxon>
        <taxon>Telluria group</taxon>
        <taxon>Pseudoduganella</taxon>
    </lineage>
</organism>
<dbReference type="RefSeq" id="WP_155707686.1">
    <property type="nucleotide sequence ID" value="NZ_BMWU01000003.1"/>
</dbReference>
<gene>
    <name evidence="1" type="ORF">GJV26_03945</name>
</gene>